<evidence type="ECO:0000256" key="2">
    <source>
        <dbReference type="ARBA" id="ARBA00023125"/>
    </source>
</evidence>
<evidence type="ECO:0000313" key="6">
    <source>
        <dbReference type="EMBL" id="RKN79280.1"/>
    </source>
</evidence>
<keyword evidence="4" id="KW-0812">Transmembrane</keyword>
<feature type="transmembrane region" description="Helical" evidence="4">
    <location>
        <begin position="42"/>
        <end position="64"/>
    </location>
</feature>
<reference evidence="6 7" key="1">
    <citation type="submission" date="2018-10" db="EMBL/GenBank/DDBJ databases">
        <title>Ulvibacterium marinum gen. nov., sp. nov., a novel marine bacterium of the family Flavobacteriaceae, isolated from a culture of the green alga Ulva prolifera.</title>
        <authorList>
            <person name="Zhang Z."/>
        </authorList>
    </citation>
    <scope>NUCLEOTIDE SEQUENCE [LARGE SCALE GENOMIC DNA]</scope>
    <source>
        <strain evidence="6 7">CCMM003</strain>
    </source>
</reference>
<accession>A0A3B0C2K2</accession>
<keyword evidence="4" id="KW-0472">Membrane</keyword>
<evidence type="ECO:0000256" key="4">
    <source>
        <dbReference type="SAM" id="Phobius"/>
    </source>
</evidence>
<dbReference type="GO" id="GO:0003700">
    <property type="term" value="F:DNA-binding transcription factor activity"/>
    <property type="evidence" value="ECO:0007669"/>
    <property type="project" value="InterPro"/>
</dbReference>
<comment type="caution">
    <text evidence="6">The sequence shown here is derived from an EMBL/GenBank/DDBJ whole genome shotgun (WGS) entry which is preliminary data.</text>
</comment>
<dbReference type="PANTHER" id="PTHR43280">
    <property type="entry name" value="ARAC-FAMILY TRANSCRIPTIONAL REGULATOR"/>
    <property type="match status" value="1"/>
</dbReference>
<keyword evidence="2" id="KW-0238">DNA-binding</keyword>
<dbReference type="Pfam" id="PF12833">
    <property type="entry name" value="HTH_18"/>
    <property type="match status" value="1"/>
</dbReference>
<dbReference type="InterPro" id="IPR018060">
    <property type="entry name" value="HTH_AraC"/>
</dbReference>
<feature type="transmembrane region" description="Helical" evidence="4">
    <location>
        <begin position="167"/>
        <end position="189"/>
    </location>
</feature>
<keyword evidence="7" id="KW-1185">Reference proteome</keyword>
<evidence type="ECO:0000259" key="5">
    <source>
        <dbReference type="PROSITE" id="PS01124"/>
    </source>
</evidence>
<evidence type="ECO:0000256" key="1">
    <source>
        <dbReference type="ARBA" id="ARBA00023015"/>
    </source>
</evidence>
<dbReference type="SMART" id="SM00342">
    <property type="entry name" value="HTH_ARAC"/>
    <property type="match status" value="1"/>
</dbReference>
<feature type="transmembrane region" description="Helical" evidence="4">
    <location>
        <begin position="6"/>
        <end position="30"/>
    </location>
</feature>
<dbReference type="Proteomes" id="UP000276603">
    <property type="component" value="Unassembled WGS sequence"/>
</dbReference>
<dbReference type="Gene3D" id="1.10.10.60">
    <property type="entry name" value="Homeodomain-like"/>
    <property type="match status" value="1"/>
</dbReference>
<keyword evidence="3" id="KW-0804">Transcription</keyword>
<evidence type="ECO:0000256" key="3">
    <source>
        <dbReference type="ARBA" id="ARBA00023163"/>
    </source>
</evidence>
<dbReference type="InterPro" id="IPR018062">
    <property type="entry name" value="HTH_AraC-typ_CS"/>
</dbReference>
<dbReference type="InterPro" id="IPR009057">
    <property type="entry name" value="Homeodomain-like_sf"/>
</dbReference>
<proteinExistence type="predicted"/>
<evidence type="ECO:0000313" key="7">
    <source>
        <dbReference type="Proteomes" id="UP000276603"/>
    </source>
</evidence>
<dbReference type="PRINTS" id="PR00032">
    <property type="entry name" value="HTHARAC"/>
</dbReference>
<keyword evidence="1" id="KW-0805">Transcription regulation</keyword>
<dbReference type="PROSITE" id="PS01124">
    <property type="entry name" value="HTH_ARAC_FAMILY_2"/>
    <property type="match status" value="1"/>
</dbReference>
<dbReference type="InterPro" id="IPR020449">
    <property type="entry name" value="Tscrpt_reg_AraC-type_HTH"/>
</dbReference>
<dbReference type="EMBL" id="RBCJ01000003">
    <property type="protein sequence ID" value="RKN79280.1"/>
    <property type="molecule type" value="Genomic_DNA"/>
</dbReference>
<protein>
    <submittedName>
        <fullName evidence="6">AraC family transcriptional regulator</fullName>
    </submittedName>
</protein>
<sequence>MNSMNHTYFMVMCCSLLLGFSIFFSIFLLIEKKNRKYSFTKYLLAAILLAFSLRIGKSVIYILFPEYGGTLTAIGIVGMLAIGPLFWFYIYALLIKKKMNYWHLTPMLMLILVLPWLAHNGTQNIKHQIISFIYKTSLVHMLVYFIMGIGVFYQNDLPSTKKQNKKVKWVIIFVSAMFLIWIGFVVQAFLGNKTIYIFVTFSEVLILFAIALVAMTSYHLIIRSPNNSLENELWLENLAKKAVMVLKRDRLYVNSNLSISVLANTIGTNSHTLSLALNNYENQSFPKLLNQLRIEYSLILLKDFKNRNLSIEAIAFESGFNSLSVFYRNFKNYKGITPAEYRKIHEQR</sequence>
<dbReference type="AlphaFoldDB" id="A0A3B0C2K2"/>
<gene>
    <name evidence="6" type="ORF">D7Z94_13210</name>
</gene>
<dbReference type="GO" id="GO:0043565">
    <property type="term" value="F:sequence-specific DNA binding"/>
    <property type="evidence" value="ECO:0007669"/>
    <property type="project" value="InterPro"/>
</dbReference>
<feature type="transmembrane region" description="Helical" evidence="4">
    <location>
        <begin position="70"/>
        <end position="94"/>
    </location>
</feature>
<feature type="domain" description="HTH araC/xylS-type" evidence="5">
    <location>
        <begin position="240"/>
        <end position="344"/>
    </location>
</feature>
<feature type="transmembrane region" description="Helical" evidence="4">
    <location>
        <begin position="101"/>
        <end position="118"/>
    </location>
</feature>
<feature type="transmembrane region" description="Helical" evidence="4">
    <location>
        <begin position="195"/>
        <end position="221"/>
    </location>
</feature>
<keyword evidence="4" id="KW-1133">Transmembrane helix</keyword>
<name>A0A3B0C2K2_9FLAO</name>
<organism evidence="6 7">
    <name type="scientific">Ulvibacterium marinum</name>
    <dbReference type="NCBI Taxonomy" id="2419782"/>
    <lineage>
        <taxon>Bacteria</taxon>
        <taxon>Pseudomonadati</taxon>
        <taxon>Bacteroidota</taxon>
        <taxon>Flavobacteriia</taxon>
        <taxon>Flavobacteriales</taxon>
        <taxon>Flavobacteriaceae</taxon>
        <taxon>Ulvibacterium</taxon>
    </lineage>
</organism>
<dbReference type="PANTHER" id="PTHR43280:SF2">
    <property type="entry name" value="HTH-TYPE TRANSCRIPTIONAL REGULATOR EXSA"/>
    <property type="match status" value="1"/>
</dbReference>
<dbReference type="PROSITE" id="PS00041">
    <property type="entry name" value="HTH_ARAC_FAMILY_1"/>
    <property type="match status" value="1"/>
</dbReference>
<dbReference type="SUPFAM" id="SSF46689">
    <property type="entry name" value="Homeodomain-like"/>
    <property type="match status" value="1"/>
</dbReference>